<feature type="domain" description="NADH:flavin oxidoreductase/NADH oxidase N-terminal" evidence="3">
    <location>
        <begin position="9"/>
        <end position="341"/>
    </location>
</feature>
<dbReference type="SUPFAM" id="SSF51395">
    <property type="entry name" value="FMN-linked oxidoreductases"/>
    <property type="match status" value="1"/>
</dbReference>
<evidence type="ECO:0000313" key="5">
    <source>
        <dbReference type="Proteomes" id="UP000199488"/>
    </source>
</evidence>
<dbReference type="AlphaFoldDB" id="A0A1H2WHU6"/>
<protein>
    <submittedName>
        <fullName evidence="4">2,4-dienoyl-CoA reductase</fullName>
    </submittedName>
</protein>
<dbReference type="CDD" id="cd04733">
    <property type="entry name" value="OYE_like_2_FMN"/>
    <property type="match status" value="1"/>
</dbReference>
<sequence>MKETTAASPFTLHNKNVTFKNRFVKSAMSEGLATKVHLPDADIFRLYHTWAKGGAGLLITGNVMINQQALGEPGNVVLESEKQLGLFRAWARAGTHNDTHLWMQINHPGKQVPKGVAREAVAPSAVPFESGIQRFFPHARALTHPEIEKIIRQFAHTASLARRAGFTGVQIHAAHGYLISQFLSPRHNQRTDEWGGSIKNRFRFLREIFNAVREAAGPEFPVGVKINSADFMKAGFSEEESQYVIKELERLGVDMIEISGGTYERPELFGKNASASTLKREAYFLEYAESLKQTTEVPVILTGGFRTRPAMDSALQSGAADFIGLARPMAVYPDYPDRLLSEAPVPRIAPVKTGLPFIDNLGIMELAWYNQQLARLSKGRKAAPGFPPVFSLALLLMKNGINVIRQRRG</sequence>
<dbReference type="EMBL" id="FNNC01000005">
    <property type="protein sequence ID" value="SDW80222.1"/>
    <property type="molecule type" value="Genomic_DNA"/>
</dbReference>
<dbReference type="InterPro" id="IPR013785">
    <property type="entry name" value="Aldolase_TIM"/>
</dbReference>
<keyword evidence="2" id="KW-0560">Oxidoreductase</keyword>
<dbReference type="Pfam" id="PF00724">
    <property type="entry name" value="Oxidored_FMN"/>
    <property type="match status" value="1"/>
</dbReference>
<dbReference type="PANTHER" id="PTHR43656">
    <property type="entry name" value="BINDING OXIDOREDUCTASE, PUTATIVE (AFU_ORTHOLOGUE AFUA_2G08260)-RELATED"/>
    <property type="match status" value="1"/>
</dbReference>
<proteinExistence type="predicted"/>
<dbReference type="Gene3D" id="3.20.20.70">
    <property type="entry name" value="Aldolase class I"/>
    <property type="match status" value="1"/>
</dbReference>
<accession>A0A1H2WHU6</accession>
<organism evidence="4 5">
    <name type="scientific">Marinococcus luteus</name>
    <dbReference type="NCBI Taxonomy" id="1122204"/>
    <lineage>
        <taxon>Bacteria</taxon>
        <taxon>Bacillati</taxon>
        <taxon>Bacillota</taxon>
        <taxon>Bacilli</taxon>
        <taxon>Bacillales</taxon>
        <taxon>Bacillaceae</taxon>
        <taxon>Marinococcus</taxon>
    </lineage>
</organism>
<dbReference type="STRING" id="1122204.SAMN05421781_2445"/>
<keyword evidence="5" id="KW-1185">Reference proteome</keyword>
<evidence type="ECO:0000256" key="2">
    <source>
        <dbReference type="ARBA" id="ARBA00023002"/>
    </source>
</evidence>
<dbReference type="GO" id="GO:0010181">
    <property type="term" value="F:FMN binding"/>
    <property type="evidence" value="ECO:0007669"/>
    <property type="project" value="InterPro"/>
</dbReference>
<reference evidence="4 5" key="1">
    <citation type="submission" date="2016-10" db="EMBL/GenBank/DDBJ databases">
        <authorList>
            <person name="de Groot N.N."/>
        </authorList>
    </citation>
    <scope>NUCLEOTIDE SEQUENCE [LARGE SCALE GENOMIC DNA]</scope>
    <source>
        <strain evidence="4 5">DSM 23126</strain>
    </source>
</reference>
<evidence type="ECO:0000313" key="4">
    <source>
        <dbReference type="EMBL" id="SDW80222.1"/>
    </source>
</evidence>
<keyword evidence="1" id="KW-0285">Flavoprotein</keyword>
<dbReference type="RefSeq" id="WP_176967756.1">
    <property type="nucleotide sequence ID" value="NZ_FNNC01000005.1"/>
</dbReference>
<dbReference type="Proteomes" id="UP000199488">
    <property type="component" value="Unassembled WGS sequence"/>
</dbReference>
<dbReference type="InterPro" id="IPR001155">
    <property type="entry name" value="OxRdtase_FMN_N"/>
</dbReference>
<dbReference type="InterPro" id="IPR051799">
    <property type="entry name" value="NADH_flavin_oxidoreductase"/>
</dbReference>
<evidence type="ECO:0000259" key="3">
    <source>
        <dbReference type="Pfam" id="PF00724"/>
    </source>
</evidence>
<gene>
    <name evidence="4" type="ORF">SAMN05421781_2445</name>
</gene>
<dbReference type="PANTHER" id="PTHR43656:SF2">
    <property type="entry name" value="BINDING OXIDOREDUCTASE, PUTATIVE (AFU_ORTHOLOGUE AFUA_2G08260)-RELATED"/>
    <property type="match status" value="1"/>
</dbReference>
<dbReference type="GO" id="GO:0016491">
    <property type="term" value="F:oxidoreductase activity"/>
    <property type="evidence" value="ECO:0007669"/>
    <property type="project" value="UniProtKB-KW"/>
</dbReference>
<evidence type="ECO:0000256" key="1">
    <source>
        <dbReference type="ARBA" id="ARBA00022630"/>
    </source>
</evidence>
<name>A0A1H2WHU6_9BACI</name>